<keyword evidence="4" id="KW-0309">Germination</keyword>
<proteinExistence type="inferred from homology"/>
<dbReference type="EMBL" id="JACHGZ010000006">
    <property type="protein sequence ID" value="MBB5148437.1"/>
    <property type="molecule type" value="Genomic_DNA"/>
</dbReference>
<dbReference type="InterPro" id="IPR004761">
    <property type="entry name" value="Spore_GerAB"/>
</dbReference>
<feature type="transmembrane region" description="Helical" evidence="8">
    <location>
        <begin position="45"/>
        <end position="67"/>
    </location>
</feature>
<evidence type="ECO:0000256" key="8">
    <source>
        <dbReference type="SAM" id="Phobius"/>
    </source>
</evidence>
<dbReference type="GO" id="GO:0009847">
    <property type="term" value="P:spore germination"/>
    <property type="evidence" value="ECO:0007669"/>
    <property type="project" value="InterPro"/>
</dbReference>
<comment type="similarity">
    <text evidence="2">Belongs to the amino acid-polyamine-organocation (APC) superfamily. Spore germination protein (SGP) (TC 2.A.3.9) family.</text>
</comment>
<dbReference type="AlphaFoldDB" id="A0A840PRK8"/>
<evidence type="ECO:0000313" key="9">
    <source>
        <dbReference type="EMBL" id="MBB5148437.1"/>
    </source>
</evidence>
<dbReference type="NCBIfam" id="TIGR00912">
    <property type="entry name" value="2A0309"/>
    <property type="match status" value="1"/>
</dbReference>
<feature type="transmembrane region" description="Helical" evidence="8">
    <location>
        <begin position="192"/>
        <end position="211"/>
    </location>
</feature>
<gene>
    <name evidence="9" type="ORF">HNR36_000823</name>
</gene>
<organism evidence="9 10">
    <name type="scientific">Ureibacillus thermosphaericus</name>
    <dbReference type="NCBI Taxonomy" id="51173"/>
    <lineage>
        <taxon>Bacteria</taxon>
        <taxon>Bacillati</taxon>
        <taxon>Bacillota</taxon>
        <taxon>Bacilli</taxon>
        <taxon>Bacillales</taxon>
        <taxon>Caryophanaceae</taxon>
        <taxon>Ureibacillus</taxon>
    </lineage>
</organism>
<feature type="transmembrane region" description="Helical" evidence="8">
    <location>
        <begin position="87"/>
        <end position="106"/>
    </location>
</feature>
<evidence type="ECO:0000256" key="2">
    <source>
        <dbReference type="ARBA" id="ARBA00007998"/>
    </source>
</evidence>
<feature type="transmembrane region" description="Helical" evidence="8">
    <location>
        <begin position="310"/>
        <end position="327"/>
    </location>
</feature>
<dbReference type="Gene3D" id="1.20.1740.10">
    <property type="entry name" value="Amino acid/polyamine transporter I"/>
    <property type="match status" value="1"/>
</dbReference>
<evidence type="ECO:0000256" key="6">
    <source>
        <dbReference type="ARBA" id="ARBA00022989"/>
    </source>
</evidence>
<feature type="transmembrane region" description="Helical" evidence="8">
    <location>
        <begin position="223"/>
        <end position="245"/>
    </location>
</feature>
<keyword evidence="6 8" id="KW-1133">Transmembrane helix</keyword>
<keyword evidence="10" id="KW-1185">Reference proteome</keyword>
<keyword evidence="7 8" id="KW-0472">Membrane</keyword>
<feature type="transmembrane region" description="Helical" evidence="8">
    <location>
        <begin position="339"/>
        <end position="359"/>
    </location>
</feature>
<sequence length="368" mass="41473">MNRSPDYQGIVSDRDILITVITNIIGVLTLTSPRVVAEVTNSSDGWITVLLGGIIASLCGWFIAKIASSFPNQSFLTYTSYLLSKPVAIVMTLIFSLQFFMTTVFYVRELAALSHQYLFDHTPQEIISLTFLFVVIYAVSGSQAGIFRLNVLFFPILVVGLFLVIFLSIGLIDWEGFLPLFQTDFEGYLKGTYFSVVNMLGFAIVFFYIGLVKNPRNTPKMTAYGVLVTMGFNLVIYLVCVGVFGNTTMRNMFFPTFDLSRTVEIPGGFFERFDAFLFLFWTIIFFTTATMALDVTVMTLRMVFRNFKKINAVIMLSPIIYFTSMVPKSYLDVVSFNRLLGHFTIIYFLLVTILLGIAFKIKGGNSSE</sequence>
<keyword evidence="5 8" id="KW-0812">Transmembrane</keyword>
<feature type="transmembrane region" description="Helical" evidence="8">
    <location>
        <begin position="275"/>
        <end position="298"/>
    </location>
</feature>
<feature type="transmembrane region" description="Helical" evidence="8">
    <location>
        <begin position="16"/>
        <end position="33"/>
    </location>
</feature>
<dbReference type="Proteomes" id="UP000557217">
    <property type="component" value="Unassembled WGS sequence"/>
</dbReference>
<evidence type="ECO:0000256" key="3">
    <source>
        <dbReference type="ARBA" id="ARBA00022448"/>
    </source>
</evidence>
<name>A0A840PRK8_URETH</name>
<comment type="caution">
    <text evidence="9">The sequence shown here is derived from an EMBL/GenBank/DDBJ whole genome shotgun (WGS) entry which is preliminary data.</text>
</comment>
<evidence type="ECO:0000256" key="4">
    <source>
        <dbReference type="ARBA" id="ARBA00022544"/>
    </source>
</evidence>
<keyword evidence="3" id="KW-0813">Transport</keyword>
<dbReference type="GO" id="GO:0016020">
    <property type="term" value="C:membrane"/>
    <property type="evidence" value="ECO:0007669"/>
    <property type="project" value="UniProtKB-SubCell"/>
</dbReference>
<evidence type="ECO:0000256" key="5">
    <source>
        <dbReference type="ARBA" id="ARBA00022692"/>
    </source>
</evidence>
<evidence type="ECO:0000256" key="7">
    <source>
        <dbReference type="ARBA" id="ARBA00023136"/>
    </source>
</evidence>
<protein>
    <submittedName>
        <fullName evidence="9">Spore germination protein</fullName>
    </submittedName>
</protein>
<dbReference type="RefSeq" id="WP_168412090.1">
    <property type="nucleotide sequence ID" value="NZ_JAAXPW010000007.1"/>
</dbReference>
<accession>A0A840PRK8</accession>
<feature type="transmembrane region" description="Helical" evidence="8">
    <location>
        <begin position="126"/>
        <end position="144"/>
    </location>
</feature>
<dbReference type="PANTHER" id="PTHR34975">
    <property type="entry name" value="SPORE GERMINATION PROTEIN A2"/>
    <property type="match status" value="1"/>
</dbReference>
<dbReference type="Pfam" id="PF03845">
    <property type="entry name" value="Spore_permease"/>
    <property type="match status" value="1"/>
</dbReference>
<feature type="transmembrane region" description="Helical" evidence="8">
    <location>
        <begin position="151"/>
        <end position="172"/>
    </location>
</feature>
<comment type="subcellular location">
    <subcellularLocation>
        <location evidence="1">Membrane</location>
        <topology evidence="1">Multi-pass membrane protein</topology>
    </subcellularLocation>
</comment>
<evidence type="ECO:0000313" key="10">
    <source>
        <dbReference type="Proteomes" id="UP000557217"/>
    </source>
</evidence>
<evidence type="ECO:0000256" key="1">
    <source>
        <dbReference type="ARBA" id="ARBA00004141"/>
    </source>
</evidence>
<dbReference type="PANTHER" id="PTHR34975:SF2">
    <property type="entry name" value="SPORE GERMINATION PROTEIN A2"/>
    <property type="match status" value="1"/>
</dbReference>
<reference evidence="9 10" key="1">
    <citation type="submission" date="2020-08" db="EMBL/GenBank/DDBJ databases">
        <title>Genomic Encyclopedia of Type Strains, Phase IV (KMG-IV): sequencing the most valuable type-strain genomes for metagenomic binning, comparative biology and taxonomic classification.</title>
        <authorList>
            <person name="Goeker M."/>
        </authorList>
    </citation>
    <scope>NUCLEOTIDE SEQUENCE [LARGE SCALE GENOMIC DNA]</scope>
    <source>
        <strain evidence="9 10">DSM 10633</strain>
    </source>
</reference>